<keyword evidence="3" id="KW-0067">ATP-binding</keyword>
<feature type="region of interest" description="Disordered" evidence="6">
    <location>
        <begin position="658"/>
        <end position="760"/>
    </location>
</feature>
<evidence type="ECO:0000313" key="9">
    <source>
        <dbReference type="Proteomes" id="UP000562929"/>
    </source>
</evidence>
<feature type="compositionally biased region" description="Polar residues" evidence="6">
    <location>
        <begin position="697"/>
        <end position="707"/>
    </location>
</feature>
<dbReference type="InterPro" id="IPR004364">
    <property type="entry name" value="Aa-tRNA-synt_II"/>
</dbReference>
<dbReference type="Gene3D" id="2.40.50.140">
    <property type="entry name" value="Nucleic acid-binding proteins"/>
    <property type="match status" value="1"/>
</dbReference>
<feature type="region of interest" description="Disordered" evidence="6">
    <location>
        <begin position="24"/>
        <end position="57"/>
    </location>
</feature>
<keyword evidence="4 8" id="KW-0030">Aminoacyl-tRNA synthetase</keyword>
<dbReference type="GO" id="GO:0005524">
    <property type="term" value="F:ATP binding"/>
    <property type="evidence" value="ECO:0007669"/>
    <property type="project" value="UniProtKB-KW"/>
</dbReference>
<evidence type="ECO:0000256" key="6">
    <source>
        <dbReference type="SAM" id="MobiDB-lite"/>
    </source>
</evidence>
<evidence type="ECO:0000256" key="5">
    <source>
        <dbReference type="ARBA" id="ARBA00030563"/>
    </source>
</evidence>
<dbReference type="PANTHER" id="PTHR42918:SF5">
    <property type="entry name" value="LYSINE--TRNA LIGASE, MITOCHONDRIAL"/>
    <property type="match status" value="1"/>
</dbReference>
<dbReference type="Pfam" id="PF00152">
    <property type="entry name" value="tRNA-synt_2"/>
    <property type="match status" value="2"/>
</dbReference>
<dbReference type="InterPro" id="IPR044136">
    <property type="entry name" value="Lys-tRNA-ligase_II_N"/>
</dbReference>
<keyword evidence="1" id="KW-0436">Ligase</keyword>
<feature type="compositionally biased region" description="Basic and acidic residues" evidence="6">
    <location>
        <begin position="660"/>
        <end position="669"/>
    </location>
</feature>
<dbReference type="PROSITE" id="PS50862">
    <property type="entry name" value="AA_TRNA_LIGASE_II"/>
    <property type="match status" value="1"/>
</dbReference>
<dbReference type="Pfam" id="PF01336">
    <property type="entry name" value="tRNA_anti-codon"/>
    <property type="match status" value="1"/>
</dbReference>
<sequence>MRSSGCLWSARRTVAASEPFSSGLRRRASGMTPHELVRRSSGRSLAARPSTDPISEAITPYRQHREATLRADRESEDPLCRETYPRVLDSSKRVSVQKVFRNFNEYLAKKEAVTVMGRIRSRRIAGKNLIFLDLVNDFQRIQVMINKKCISKYVTKSAHRFSMIRQLIQVGDHIAVTGMATRTDTGHPSIEASQLPELLAPSLHQIPEKLMDSTRRTRERHVDMLVNRNVSDVLRLRAEITRHMRDHFHSRRFLEMQTPILAEDAEGAIARPFTTTSFTSRSKRNLALRIAPELWLKRLVVGGFDKVFEIGPAFRNEGMDATHNPEFTMCEFYSAYTNLRDLITETEELMCSLARHCQMAISKELVSLPPIDLARFARPFKQIEFVPALEEAMGMRLPKLSAEGALVEMMVLLRLAQIKLPDGEPKTLPKLLDQLGSMFLEPQSLEQPLFIVNHPSCMAPLAKSFLCPKTYQLVSARAELYVGGRELANMYEEENNPFEQRRKLALHRSLVSKPNGQIGTAVKPNDEPGPRPPVIRDLVARDKDFEESPEERRQRKEGRSSLLDDLGSVRPSRDDWVTTPLDKSYIEALEYGLPPTGGWGCGLERLVMLFSGAQRIGSCLSFGTLRNVLGISSPAEVDVPAKREASVTEASVTEASVTEASRRVASRERRAAKRNRSAVRGEGSGSSRRKGLPTLEGGSSATPQQEDWISEAADFRPPGGSTAVRGEGPKTARRKDLGASNRESSQAIEDLDPTVWKVDK</sequence>
<dbReference type="EMBL" id="JAACLJ010000002">
    <property type="protein sequence ID" value="KAF4591967.1"/>
    <property type="molecule type" value="Genomic_DNA"/>
</dbReference>
<evidence type="ECO:0000256" key="3">
    <source>
        <dbReference type="ARBA" id="ARBA00022840"/>
    </source>
</evidence>
<dbReference type="GO" id="GO:0000049">
    <property type="term" value="F:tRNA binding"/>
    <property type="evidence" value="ECO:0007669"/>
    <property type="project" value="TreeGrafter"/>
</dbReference>
<dbReference type="InterPro" id="IPR006195">
    <property type="entry name" value="aa-tRNA-synth_II"/>
</dbReference>
<evidence type="ECO:0000256" key="2">
    <source>
        <dbReference type="ARBA" id="ARBA00022741"/>
    </source>
</evidence>
<dbReference type="Proteomes" id="UP000562929">
    <property type="component" value="Unassembled WGS sequence"/>
</dbReference>
<dbReference type="InterPro" id="IPR004365">
    <property type="entry name" value="NA-bd_OB_tRNA"/>
</dbReference>
<feature type="region of interest" description="Disordered" evidence="6">
    <location>
        <begin position="515"/>
        <end position="566"/>
    </location>
</feature>
<dbReference type="GO" id="GO:0004824">
    <property type="term" value="F:lysine-tRNA ligase activity"/>
    <property type="evidence" value="ECO:0007669"/>
    <property type="project" value="InterPro"/>
</dbReference>
<name>A0A8H4QA19_9HYPO</name>
<dbReference type="Gene3D" id="3.30.930.10">
    <property type="entry name" value="Bira Bifunctional Protein, Domain 2"/>
    <property type="match status" value="1"/>
</dbReference>
<dbReference type="OrthoDB" id="21243at2759"/>
<dbReference type="InterPro" id="IPR045864">
    <property type="entry name" value="aa-tRNA-synth_II/BPL/LPL"/>
</dbReference>
<dbReference type="InterPro" id="IPR012340">
    <property type="entry name" value="NA-bd_OB-fold"/>
</dbReference>
<dbReference type="GO" id="GO:0005739">
    <property type="term" value="C:mitochondrion"/>
    <property type="evidence" value="ECO:0007669"/>
    <property type="project" value="TreeGrafter"/>
</dbReference>
<feature type="compositionally biased region" description="Basic and acidic residues" evidence="6">
    <location>
        <begin position="727"/>
        <end position="737"/>
    </location>
</feature>
<gene>
    <name evidence="8" type="ORF">GQ602_002266</name>
</gene>
<dbReference type="AlphaFoldDB" id="A0A8H4QA19"/>
<feature type="compositionally biased region" description="Basic and acidic residues" evidence="6">
    <location>
        <begin position="538"/>
        <end position="559"/>
    </location>
</feature>
<dbReference type="SUPFAM" id="SSF50249">
    <property type="entry name" value="Nucleic acid-binding proteins"/>
    <property type="match status" value="1"/>
</dbReference>
<keyword evidence="9" id="KW-1185">Reference proteome</keyword>
<dbReference type="PRINTS" id="PR00982">
    <property type="entry name" value="TRNASYNTHLYS"/>
</dbReference>
<comment type="caution">
    <text evidence="8">The sequence shown here is derived from an EMBL/GenBank/DDBJ whole genome shotgun (WGS) entry which is preliminary data.</text>
</comment>
<protein>
    <recommendedName>
        <fullName evidence="5">Lysyl-tRNA synthetase</fullName>
    </recommendedName>
</protein>
<feature type="domain" description="Aminoacyl-transfer RNA synthetases class-II family profile" evidence="7">
    <location>
        <begin position="234"/>
        <end position="634"/>
    </location>
</feature>
<evidence type="ECO:0000256" key="4">
    <source>
        <dbReference type="ARBA" id="ARBA00023146"/>
    </source>
</evidence>
<dbReference type="InterPro" id="IPR018149">
    <property type="entry name" value="Lys-tRNA-synth_II_C"/>
</dbReference>
<dbReference type="GO" id="GO:0070154">
    <property type="term" value="P:mitochondrial lysyl-tRNA aminoacylation"/>
    <property type="evidence" value="ECO:0007669"/>
    <property type="project" value="TreeGrafter"/>
</dbReference>
<evidence type="ECO:0000256" key="1">
    <source>
        <dbReference type="ARBA" id="ARBA00022598"/>
    </source>
</evidence>
<evidence type="ECO:0000259" key="7">
    <source>
        <dbReference type="PROSITE" id="PS50862"/>
    </source>
</evidence>
<proteinExistence type="predicted"/>
<organism evidence="8 9">
    <name type="scientific">Ophiocordyceps camponoti-floridani</name>
    <dbReference type="NCBI Taxonomy" id="2030778"/>
    <lineage>
        <taxon>Eukaryota</taxon>
        <taxon>Fungi</taxon>
        <taxon>Dikarya</taxon>
        <taxon>Ascomycota</taxon>
        <taxon>Pezizomycotina</taxon>
        <taxon>Sordariomycetes</taxon>
        <taxon>Hypocreomycetidae</taxon>
        <taxon>Hypocreales</taxon>
        <taxon>Ophiocordycipitaceae</taxon>
        <taxon>Ophiocordyceps</taxon>
    </lineage>
</organism>
<keyword evidence="2" id="KW-0547">Nucleotide-binding</keyword>
<dbReference type="SUPFAM" id="SSF55681">
    <property type="entry name" value="Class II aaRS and biotin synthetases"/>
    <property type="match status" value="1"/>
</dbReference>
<dbReference type="PANTHER" id="PTHR42918">
    <property type="entry name" value="LYSYL-TRNA SYNTHETASE"/>
    <property type="match status" value="1"/>
</dbReference>
<reference evidence="8 9" key="1">
    <citation type="journal article" date="2020" name="G3 (Bethesda)">
        <title>Genetic Underpinnings of Host Manipulation by Ophiocordyceps as Revealed by Comparative Transcriptomics.</title>
        <authorList>
            <person name="Will I."/>
            <person name="Das B."/>
            <person name="Trinh T."/>
            <person name="Brachmann A."/>
            <person name="Ohm R.A."/>
            <person name="de Bekker C."/>
        </authorList>
    </citation>
    <scope>NUCLEOTIDE SEQUENCE [LARGE SCALE GENOMIC DNA]</scope>
    <source>
        <strain evidence="8 9">EC05</strain>
    </source>
</reference>
<accession>A0A8H4QA19</accession>
<evidence type="ECO:0000313" key="8">
    <source>
        <dbReference type="EMBL" id="KAF4591967.1"/>
    </source>
</evidence>
<dbReference type="CDD" id="cd04322">
    <property type="entry name" value="LysRS_N"/>
    <property type="match status" value="1"/>
</dbReference>